<protein>
    <recommendedName>
        <fullName evidence="1">RNA-directed DNA polymerase</fullName>
        <ecNumber evidence="1">2.7.7.49</ecNumber>
    </recommendedName>
</protein>
<dbReference type="GO" id="GO:0004519">
    <property type="term" value="F:endonuclease activity"/>
    <property type="evidence" value="ECO:0007669"/>
    <property type="project" value="UniProtKB-KW"/>
</dbReference>
<feature type="region of interest" description="Disordered" evidence="9">
    <location>
        <begin position="74"/>
        <end position="95"/>
    </location>
</feature>
<dbReference type="Pfam" id="PF00665">
    <property type="entry name" value="rve"/>
    <property type="match status" value="1"/>
</dbReference>
<dbReference type="Proteomes" id="UP000719412">
    <property type="component" value="Unassembled WGS sequence"/>
</dbReference>
<evidence type="ECO:0000256" key="5">
    <source>
        <dbReference type="ARBA" id="ARBA00022722"/>
    </source>
</evidence>
<keyword evidence="8" id="KW-0695">RNA-directed DNA polymerase</keyword>
<dbReference type="EC" id="2.7.7.49" evidence="1"/>
<evidence type="ECO:0000313" key="13">
    <source>
        <dbReference type="Proteomes" id="UP000719412"/>
    </source>
</evidence>
<evidence type="ECO:0000259" key="10">
    <source>
        <dbReference type="PROSITE" id="PS50878"/>
    </source>
</evidence>
<reference evidence="12" key="2">
    <citation type="submission" date="2021-08" db="EMBL/GenBank/DDBJ databases">
        <authorList>
            <person name="Eriksson T."/>
        </authorList>
    </citation>
    <scope>NUCLEOTIDE SEQUENCE</scope>
    <source>
        <strain evidence="12">Stoneville</strain>
        <tissue evidence="12">Whole head</tissue>
    </source>
</reference>
<dbReference type="Gene3D" id="3.30.420.10">
    <property type="entry name" value="Ribonuclease H-like superfamily/Ribonuclease H"/>
    <property type="match status" value="1"/>
</dbReference>
<dbReference type="GO" id="GO:0015074">
    <property type="term" value="P:DNA integration"/>
    <property type="evidence" value="ECO:0007669"/>
    <property type="project" value="InterPro"/>
</dbReference>
<dbReference type="SUPFAM" id="SSF53098">
    <property type="entry name" value="Ribonuclease H-like"/>
    <property type="match status" value="1"/>
</dbReference>
<dbReference type="PROSITE" id="PS50994">
    <property type="entry name" value="INTEGRASE"/>
    <property type="match status" value="1"/>
</dbReference>
<keyword evidence="6" id="KW-0255">Endonuclease</keyword>
<dbReference type="AlphaFoldDB" id="A0A8J6HVK3"/>
<keyword evidence="2" id="KW-0645">Protease</keyword>
<sequence length="677" mass="77882">MDDIIIPSATLEEGLCRLRLVLEALRKYNLTLRIEKCVFFGTQIDYLGREISAEGVRPGKRKVEAVLQMQPPETVKQQFSNQQEKPSSTRTQVQRRQEYTFDVKYRPGARMAHVDALSRYPCGIAEINKVDITEGDWILAAQLQDDQLVRIRDILNANIRNNDTKQYFLEFQLKNDKIYRKLPDGKNLWLVPKTARWQILRLCHDKAGYPGIEYTMHRIQQNYWFAKMRRFVTKYVRACLNCSHYKNCTGKKQGRLHPIEKAAVPFHTLHVDHVGPFETSITGNKFLFVVVDAFTKFTIIEAVRSQKAKVVIRALRSIMCIFGVPIRIVSDRGSAFTSRTFRIFCETYGIKHTLNAVATPRANGQCERYNQTIVNMLATSSVEAESDLWDTHIKELQSALNTSFNKGINTTPVQELFGYQARPIAEASLLNSLRNEMQRVDIQGLRDRIRDHITEDQRKQKPRYDKKRREATVFGKGELVLVLITSEKCTGTSRKLLPKFRGPFRVVRALYNDRYEVEDLREGKHKARTVVAVDKMKKRITIQIPVLLVKKKNGESRLCVDYRQLNNITVKDRYPLPQIEDQLMRLSGFKYFSSLDLFAGYHQVPMSEESVPYTAFVTQDGQYEYLRMPFGLPTPVYEGVVLSRRLTDTGYDIGGVIGGPTGNVGDAENRRADTNVK</sequence>
<feature type="domain" description="Integrase catalytic" evidence="11">
    <location>
        <begin position="261"/>
        <end position="420"/>
    </location>
</feature>
<proteinExistence type="predicted"/>
<keyword evidence="3" id="KW-0808">Transferase</keyword>
<feature type="domain" description="Reverse transcriptase" evidence="10">
    <location>
        <begin position="1"/>
        <end position="51"/>
    </location>
</feature>
<dbReference type="Pfam" id="PF17921">
    <property type="entry name" value="Integrase_H2C2"/>
    <property type="match status" value="1"/>
</dbReference>
<dbReference type="FunFam" id="3.30.420.10:FF:000032">
    <property type="entry name" value="Retrovirus-related Pol polyprotein from transposon 297-like Protein"/>
    <property type="match status" value="1"/>
</dbReference>
<evidence type="ECO:0000256" key="7">
    <source>
        <dbReference type="ARBA" id="ARBA00022801"/>
    </source>
</evidence>
<dbReference type="Pfam" id="PF00078">
    <property type="entry name" value="RVT_1"/>
    <property type="match status" value="1"/>
</dbReference>
<gene>
    <name evidence="12" type="ORF">GEV33_002145</name>
</gene>
<dbReference type="Gene3D" id="1.10.340.70">
    <property type="match status" value="1"/>
</dbReference>
<keyword evidence="13" id="KW-1185">Reference proteome</keyword>
<evidence type="ECO:0000256" key="2">
    <source>
        <dbReference type="ARBA" id="ARBA00022670"/>
    </source>
</evidence>
<accession>A0A8J6HVK3</accession>
<dbReference type="InterPro" id="IPR036397">
    <property type="entry name" value="RNaseH_sf"/>
</dbReference>
<dbReference type="InterPro" id="IPR043128">
    <property type="entry name" value="Rev_trsase/Diguanyl_cyclase"/>
</dbReference>
<evidence type="ECO:0000256" key="9">
    <source>
        <dbReference type="SAM" id="MobiDB-lite"/>
    </source>
</evidence>
<dbReference type="GO" id="GO:0003964">
    <property type="term" value="F:RNA-directed DNA polymerase activity"/>
    <property type="evidence" value="ECO:0007669"/>
    <property type="project" value="UniProtKB-KW"/>
</dbReference>
<dbReference type="InterPro" id="IPR001584">
    <property type="entry name" value="Integrase_cat-core"/>
</dbReference>
<dbReference type="FunFam" id="3.10.10.10:FF:000007">
    <property type="entry name" value="Retrovirus-related Pol polyprotein from transposon 17.6-like Protein"/>
    <property type="match status" value="1"/>
</dbReference>
<comment type="caution">
    <text evidence="12">The sequence shown here is derived from an EMBL/GenBank/DDBJ whole genome shotgun (WGS) entry which is preliminary data.</text>
</comment>
<feature type="compositionally biased region" description="Polar residues" evidence="9">
    <location>
        <begin position="75"/>
        <end position="94"/>
    </location>
</feature>
<name>A0A8J6HVK3_TENMO</name>
<evidence type="ECO:0000256" key="1">
    <source>
        <dbReference type="ARBA" id="ARBA00012493"/>
    </source>
</evidence>
<dbReference type="GO" id="GO:0006508">
    <property type="term" value="P:proteolysis"/>
    <property type="evidence" value="ECO:0007669"/>
    <property type="project" value="UniProtKB-KW"/>
</dbReference>
<evidence type="ECO:0000313" key="12">
    <source>
        <dbReference type="EMBL" id="KAH0820646.1"/>
    </source>
</evidence>
<keyword evidence="4" id="KW-0548">Nucleotidyltransferase</keyword>
<keyword evidence="5" id="KW-0540">Nuclease</keyword>
<evidence type="ECO:0000256" key="6">
    <source>
        <dbReference type="ARBA" id="ARBA00022759"/>
    </source>
</evidence>
<dbReference type="PROSITE" id="PS50878">
    <property type="entry name" value="RT_POL"/>
    <property type="match status" value="1"/>
</dbReference>
<reference evidence="12" key="1">
    <citation type="journal article" date="2020" name="J Insects Food Feed">
        <title>The yellow mealworm (Tenebrio molitor) genome: a resource for the emerging insects as food and feed industry.</title>
        <authorList>
            <person name="Eriksson T."/>
            <person name="Andere A."/>
            <person name="Kelstrup H."/>
            <person name="Emery V."/>
            <person name="Picard C."/>
        </authorList>
    </citation>
    <scope>NUCLEOTIDE SEQUENCE</scope>
    <source>
        <strain evidence="12">Stoneville</strain>
        <tissue evidence="12">Whole head</tissue>
    </source>
</reference>
<dbReference type="CDD" id="cd01647">
    <property type="entry name" value="RT_LTR"/>
    <property type="match status" value="1"/>
</dbReference>
<keyword evidence="7" id="KW-0378">Hydrolase</keyword>
<dbReference type="InterPro" id="IPR012337">
    <property type="entry name" value="RNaseH-like_sf"/>
</dbReference>
<dbReference type="GO" id="GO:0008233">
    <property type="term" value="F:peptidase activity"/>
    <property type="evidence" value="ECO:0007669"/>
    <property type="project" value="UniProtKB-KW"/>
</dbReference>
<evidence type="ECO:0000256" key="8">
    <source>
        <dbReference type="ARBA" id="ARBA00022918"/>
    </source>
</evidence>
<evidence type="ECO:0000259" key="11">
    <source>
        <dbReference type="PROSITE" id="PS50994"/>
    </source>
</evidence>
<dbReference type="InterPro" id="IPR000477">
    <property type="entry name" value="RT_dom"/>
</dbReference>
<dbReference type="GO" id="GO:0042575">
    <property type="term" value="C:DNA polymerase complex"/>
    <property type="evidence" value="ECO:0007669"/>
    <property type="project" value="UniProtKB-ARBA"/>
</dbReference>
<dbReference type="EMBL" id="JABDTM020011263">
    <property type="protein sequence ID" value="KAH0820646.1"/>
    <property type="molecule type" value="Genomic_DNA"/>
</dbReference>
<dbReference type="FunFam" id="1.10.340.70:FF:000001">
    <property type="entry name" value="Retrovirus-related Pol polyprotein from transposon gypsy-like Protein"/>
    <property type="match status" value="1"/>
</dbReference>
<dbReference type="PANTHER" id="PTHR37984">
    <property type="entry name" value="PROTEIN CBG26694"/>
    <property type="match status" value="1"/>
</dbReference>
<dbReference type="PANTHER" id="PTHR37984:SF5">
    <property type="entry name" value="PROTEIN NYNRIN-LIKE"/>
    <property type="match status" value="1"/>
</dbReference>
<dbReference type="GO" id="GO:0003676">
    <property type="term" value="F:nucleic acid binding"/>
    <property type="evidence" value="ECO:0007669"/>
    <property type="project" value="InterPro"/>
</dbReference>
<dbReference type="Gene3D" id="3.10.10.10">
    <property type="entry name" value="HIV Type 1 Reverse Transcriptase, subunit A, domain 1"/>
    <property type="match status" value="1"/>
</dbReference>
<dbReference type="InterPro" id="IPR041588">
    <property type="entry name" value="Integrase_H2C2"/>
</dbReference>
<dbReference type="Gene3D" id="3.30.70.270">
    <property type="match status" value="2"/>
</dbReference>
<dbReference type="InterPro" id="IPR043502">
    <property type="entry name" value="DNA/RNA_pol_sf"/>
</dbReference>
<evidence type="ECO:0000256" key="4">
    <source>
        <dbReference type="ARBA" id="ARBA00022695"/>
    </source>
</evidence>
<evidence type="ECO:0000256" key="3">
    <source>
        <dbReference type="ARBA" id="ARBA00022679"/>
    </source>
</evidence>
<organism evidence="12 13">
    <name type="scientific">Tenebrio molitor</name>
    <name type="common">Yellow mealworm beetle</name>
    <dbReference type="NCBI Taxonomy" id="7067"/>
    <lineage>
        <taxon>Eukaryota</taxon>
        <taxon>Metazoa</taxon>
        <taxon>Ecdysozoa</taxon>
        <taxon>Arthropoda</taxon>
        <taxon>Hexapoda</taxon>
        <taxon>Insecta</taxon>
        <taxon>Pterygota</taxon>
        <taxon>Neoptera</taxon>
        <taxon>Endopterygota</taxon>
        <taxon>Coleoptera</taxon>
        <taxon>Polyphaga</taxon>
        <taxon>Cucujiformia</taxon>
        <taxon>Tenebrionidae</taxon>
        <taxon>Tenebrio</taxon>
    </lineage>
</organism>
<dbReference type="SUPFAM" id="SSF56672">
    <property type="entry name" value="DNA/RNA polymerases"/>
    <property type="match status" value="2"/>
</dbReference>
<dbReference type="InterPro" id="IPR050951">
    <property type="entry name" value="Retrovirus_Pol_polyprotein"/>
</dbReference>